<evidence type="ECO:0000259" key="1">
    <source>
        <dbReference type="PROSITE" id="PS50127"/>
    </source>
</evidence>
<evidence type="ECO:0000313" key="3">
    <source>
        <dbReference type="Proteomes" id="UP000593564"/>
    </source>
</evidence>
<reference evidence="3" key="1">
    <citation type="journal article" date="2020" name="Nat. Commun.">
        <title>Genome assembly of wild tea tree DASZ reveals pedigree and selection history of tea varieties.</title>
        <authorList>
            <person name="Zhang W."/>
            <person name="Zhang Y."/>
            <person name="Qiu H."/>
            <person name="Guo Y."/>
            <person name="Wan H."/>
            <person name="Zhang X."/>
            <person name="Scossa F."/>
            <person name="Alseekh S."/>
            <person name="Zhang Q."/>
            <person name="Wang P."/>
            <person name="Xu L."/>
            <person name="Schmidt M.H."/>
            <person name="Jia X."/>
            <person name="Li D."/>
            <person name="Zhu A."/>
            <person name="Guo F."/>
            <person name="Chen W."/>
            <person name="Ni D."/>
            <person name="Usadel B."/>
            <person name="Fernie A.R."/>
            <person name="Wen W."/>
        </authorList>
    </citation>
    <scope>NUCLEOTIDE SEQUENCE [LARGE SCALE GENOMIC DNA]</scope>
    <source>
        <strain evidence="3">cv. G240</strain>
    </source>
</reference>
<dbReference type="InterPro" id="IPR016135">
    <property type="entry name" value="UBQ-conjugating_enzyme/RWD"/>
</dbReference>
<dbReference type="Gene3D" id="3.10.110.10">
    <property type="entry name" value="Ubiquitin Conjugating Enzyme"/>
    <property type="match status" value="2"/>
</dbReference>
<protein>
    <recommendedName>
        <fullName evidence="1">UBC core domain-containing protein</fullName>
    </recommendedName>
</protein>
<dbReference type="Proteomes" id="UP000593564">
    <property type="component" value="Unassembled WGS sequence"/>
</dbReference>
<accession>A0A7J7GNF1</accession>
<organism evidence="2 3">
    <name type="scientific">Camellia sinensis</name>
    <name type="common">Tea plant</name>
    <name type="synonym">Thea sinensis</name>
    <dbReference type="NCBI Taxonomy" id="4442"/>
    <lineage>
        <taxon>Eukaryota</taxon>
        <taxon>Viridiplantae</taxon>
        <taxon>Streptophyta</taxon>
        <taxon>Embryophyta</taxon>
        <taxon>Tracheophyta</taxon>
        <taxon>Spermatophyta</taxon>
        <taxon>Magnoliopsida</taxon>
        <taxon>eudicotyledons</taxon>
        <taxon>Gunneridae</taxon>
        <taxon>Pentapetalae</taxon>
        <taxon>asterids</taxon>
        <taxon>Ericales</taxon>
        <taxon>Theaceae</taxon>
        <taxon>Camellia</taxon>
    </lineage>
</organism>
<comment type="caution">
    <text evidence="2">The sequence shown here is derived from an EMBL/GenBank/DDBJ whole genome shotgun (WGS) entry which is preliminary data.</text>
</comment>
<dbReference type="PROSITE" id="PS50127">
    <property type="entry name" value="UBC_2"/>
    <property type="match status" value="1"/>
</dbReference>
<sequence>METETMQSCARKILERELRDINENPSTHISFGPLSDDNMFQWQGIIIGPVDTPMEGVLFHLSIYFPIDYPFKPPTVKFLTKVYHPNVDEDGTIDINILGEEWSPALTTEKLLLSIISILMNPILEEGNQNQVCHPNIGVDGTIQINILGDQWSSALTTEKLLLSIFSILLDPILEDSLYPMSNPYRHNMNCYNKKARGLTKKILRCWSRIKLLCHSNSKARAAKQA</sequence>
<dbReference type="InterPro" id="IPR000608">
    <property type="entry name" value="UBC"/>
</dbReference>
<reference evidence="2 3" key="2">
    <citation type="submission" date="2020-07" db="EMBL/GenBank/DDBJ databases">
        <title>Genome assembly of wild tea tree DASZ reveals pedigree and selection history of tea varieties.</title>
        <authorList>
            <person name="Zhang W."/>
        </authorList>
    </citation>
    <scope>NUCLEOTIDE SEQUENCE [LARGE SCALE GENOMIC DNA]</scope>
    <source>
        <strain evidence="3">cv. G240</strain>
        <tissue evidence="2">Leaf</tissue>
    </source>
</reference>
<proteinExistence type="predicted"/>
<dbReference type="SUPFAM" id="SSF54495">
    <property type="entry name" value="UBC-like"/>
    <property type="match status" value="2"/>
</dbReference>
<feature type="domain" description="UBC core" evidence="1">
    <location>
        <begin position="9"/>
        <end position="168"/>
    </location>
</feature>
<dbReference type="SMART" id="SM00212">
    <property type="entry name" value="UBCc"/>
    <property type="match status" value="1"/>
</dbReference>
<dbReference type="Pfam" id="PF00179">
    <property type="entry name" value="UQ_con"/>
    <property type="match status" value="1"/>
</dbReference>
<dbReference type="AlphaFoldDB" id="A0A7J7GNF1"/>
<keyword evidence="3" id="KW-1185">Reference proteome</keyword>
<dbReference type="PANTHER" id="PTHR24067">
    <property type="entry name" value="UBIQUITIN-CONJUGATING ENZYME E2"/>
    <property type="match status" value="1"/>
</dbReference>
<gene>
    <name evidence="2" type="ORF">HYC85_019659</name>
</gene>
<dbReference type="EMBL" id="JACBKZ010000009">
    <property type="protein sequence ID" value="KAF5942017.1"/>
    <property type="molecule type" value="Genomic_DNA"/>
</dbReference>
<name>A0A7J7GNF1_CAMSI</name>
<evidence type="ECO:0000313" key="2">
    <source>
        <dbReference type="EMBL" id="KAF5942017.1"/>
    </source>
</evidence>
<dbReference type="InterPro" id="IPR050113">
    <property type="entry name" value="Ub_conjugating_enzyme"/>
</dbReference>